<proteinExistence type="predicted"/>
<sequence length="213" mass="24337">MNQTLEDMIRRFIAYYLELKYPGGITHHFFTLIPELELAYKNSTNASTGVSPTVLEKGWNTKLSVDTLMKYLADFHSTASIFKIFIDKVRNHANQSMTDSIEYAKQKCEKSYKTLEFKVGDSLLVLTLNFKKTKGPKKLNYSFSGPFIIKDLHGKNSVQVELSGELEKKHPAFPFSLVKCYTSSDKELFPLRNEIPLCAPPLDQSEEKKVLKI</sequence>
<evidence type="ECO:0000313" key="2">
    <source>
        <dbReference type="Proteomes" id="UP000765509"/>
    </source>
</evidence>
<dbReference type="OrthoDB" id="7693964at2759"/>
<dbReference type="AlphaFoldDB" id="A0A9Q3B8D0"/>
<organism evidence="1 2">
    <name type="scientific">Austropuccinia psidii MF-1</name>
    <dbReference type="NCBI Taxonomy" id="1389203"/>
    <lineage>
        <taxon>Eukaryota</taxon>
        <taxon>Fungi</taxon>
        <taxon>Dikarya</taxon>
        <taxon>Basidiomycota</taxon>
        <taxon>Pucciniomycotina</taxon>
        <taxon>Pucciniomycetes</taxon>
        <taxon>Pucciniales</taxon>
        <taxon>Sphaerophragmiaceae</taxon>
        <taxon>Austropuccinia</taxon>
    </lineage>
</organism>
<protein>
    <submittedName>
        <fullName evidence="1">Uncharacterized protein</fullName>
    </submittedName>
</protein>
<accession>A0A9Q3B8D0</accession>
<comment type="caution">
    <text evidence="1">The sequence shown here is derived from an EMBL/GenBank/DDBJ whole genome shotgun (WGS) entry which is preliminary data.</text>
</comment>
<dbReference type="EMBL" id="AVOT02000015">
    <property type="protein sequence ID" value="MBW0460440.1"/>
    <property type="molecule type" value="Genomic_DNA"/>
</dbReference>
<keyword evidence="2" id="KW-1185">Reference proteome</keyword>
<name>A0A9Q3B8D0_9BASI</name>
<dbReference type="Proteomes" id="UP000765509">
    <property type="component" value="Unassembled WGS sequence"/>
</dbReference>
<gene>
    <name evidence="1" type="ORF">O181_000155</name>
</gene>
<evidence type="ECO:0000313" key="1">
    <source>
        <dbReference type="EMBL" id="MBW0460440.1"/>
    </source>
</evidence>
<reference evidence="1" key="1">
    <citation type="submission" date="2021-03" db="EMBL/GenBank/DDBJ databases">
        <title>Draft genome sequence of rust myrtle Austropuccinia psidii MF-1, a brazilian biotype.</title>
        <authorList>
            <person name="Quecine M.C."/>
            <person name="Pachon D.M.R."/>
            <person name="Bonatelli M.L."/>
            <person name="Correr F.H."/>
            <person name="Franceschini L.M."/>
            <person name="Leite T.F."/>
            <person name="Margarido G.R.A."/>
            <person name="Almeida C.A."/>
            <person name="Ferrarezi J.A."/>
            <person name="Labate C.A."/>
        </authorList>
    </citation>
    <scope>NUCLEOTIDE SEQUENCE</scope>
    <source>
        <strain evidence="1">MF-1</strain>
    </source>
</reference>